<keyword evidence="9" id="KW-1185">Reference proteome</keyword>
<dbReference type="GO" id="GO:0005886">
    <property type="term" value="C:plasma membrane"/>
    <property type="evidence" value="ECO:0007669"/>
    <property type="project" value="UniProtKB-SubCell"/>
</dbReference>
<keyword evidence="5 6" id="KW-0472">Membrane</keyword>
<feature type="transmembrane region" description="Helical" evidence="6">
    <location>
        <begin position="98"/>
        <end position="117"/>
    </location>
</feature>
<dbReference type="AlphaFoldDB" id="A0A5C4N931"/>
<dbReference type="Gene3D" id="1.20.81.30">
    <property type="entry name" value="Type II secretion system (T2SS), domain F"/>
    <property type="match status" value="1"/>
</dbReference>
<comment type="subcellular location">
    <subcellularLocation>
        <location evidence="1">Cell membrane</location>
        <topology evidence="1">Multi-pass membrane protein</topology>
    </subcellularLocation>
</comment>
<feature type="transmembrane region" description="Helical" evidence="6">
    <location>
        <begin position="12"/>
        <end position="34"/>
    </location>
</feature>
<dbReference type="Proteomes" id="UP000305709">
    <property type="component" value="Unassembled WGS sequence"/>
</dbReference>
<feature type="domain" description="Type II secretion system protein GspF" evidence="7">
    <location>
        <begin position="157"/>
        <end position="280"/>
    </location>
</feature>
<proteinExistence type="predicted"/>
<dbReference type="InterPro" id="IPR018076">
    <property type="entry name" value="T2SS_GspF_dom"/>
</dbReference>
<keyword evidence="4 6" id="KW-1133">Transmembrane helix</keyword>
<evidence type="ECO:0000259" key="7">
    <source>
        <dbReference type="Pfam" id="PF00482"/>
    </source>
</evidence>
<comment type="caution">
    <text evidence="8">The sequence shown here is derived from an EMBL/GenBank/DDBJ whole genome shotgun (WGS) entry which is preliminary data.</text>
</comment>
<feature type="transmembrane region" description="Helical" evidence="6">
    <location>
        <begin position="265"/>
        <end position="285"/>
    </location>
</feature>
<evidence type="ECO:0000313" key="9">
    <source>
        <dbReference type="Proteomes" id="UP000305709"/>
    </source>
</evidence>
<protein>
    <submittedName>
        <fullName evidence="8">Type II secretion system F family protein</fullName>
    </submittedName>
</protein>
<evidence type="ECO:0000256" key="6">
    <source>
        <dbReference type="SAM" id="Phobius"/>
    </source>
</evidence>
<dbReference type="EMBL" id="VDFV01000105">
    <property type="protein sequence ID" value="TNC59409.1"/>
    <property type="molecule type" value="Genomic_DNA"/>
</dbReference>
<evidence type="ECO:0000256" key="1">
    <source>
        <dbReference type="ARBA" id="ARBA00004651"/>
    </source>
</evidence>
<dbReference type="InterPro" id="IPR042094">
    <property type="entry name" value="T2SS_GspF_sf"/>
</dbReference>
<keyword evidence="2" id="KW-1003">Cell membrane</keyword>
<dbReference type="PANTHER" id="PTHR35007">
    <property type="entry name" value="INTEGRAL MEMBRANE PROTEIN-RELATED"/>
    <property type="match status" value="1"/>
</dbReference>
<evidence type="ECO:0000256" key="3">
    <source>
        <dbReference type="ARBA" id="ARBA00022692"/>
    </source>
</evidence>
<organism evidence="8 9">
    <name type="scientific">Rubellimicrobium roseum</name>
    <dbReference type="NCBI Taxonomy" id="687525"/>
    <lineage>
        <taxon>Bacteria</taxon>
        <taxon>Pseudomonadati</taxon>
        <taxon>Pseudomonadota</taxon>
        <taxon>Alphaproteobacteria</taxon>
        <taxon>Rhodobacterales</taxon>
        <taxon>Roseobacteraceae</taxon>
        <taxon>Rubellimicrobium</taxon>
    </lineage>
</organism>
<gene>
    <name evidence="8" type="ORF">FHG71_22785</name>
</gene>
<evidence type="ECO:0000256" key="4">
    <source>
        <dbReference type="ARBA" id="ARBA00022989"/>
    </source>
</evidence>
<keyword evidence="3 6" id="KW-0812">Transmembrane</keyword>
<name>A0A5C4N931_9RHOB</name>
<reference evidence="8 9" key="1">
    <citation type="submission" date="2019-06" db="EMBL/GenBank/DDBJ databases">
        <authorList>
            <person name="Jiang L."/>
        </authorList>
    </citation>
    <scope>NUCLEOTIDE SEQUENCE [LARGE SCALE GENOMIC DNA]</scope>
    <source>
        <strain evidence="8 9">YIM 48858</strain>
    </source>
</reference>
<sequence length="324" mass="35298">MTSFALEQQEIVYAVYVGIALGAFLLITGLAQLLSRSETGIEARNRRMRMIRKGATTEEVLALLKPSNEASLINRLPFLGHLSKDMRRAGMTMEPGRLLLLSLMSGALVGVFALGVLPPLQAGLLALGLGYLLPVVIVRVKRQKRMDALVAQLPDALELMARGLKVGHPLNTSISHVAHEMPDPIGSEFGIIFDQVAYGDDLVTAVQDFAERVDVEDVHYLAASIAIQHGTGGDLARIVDTLARVIRGRIVMRRKIKAISSEGRLSAWFLSAIPFLIYGMTSITNPSYYGEVADDPVFLPMMITIGVLVAANALILRKLVNFRV</sequence>
<dbReference type="OrthoDB" id="9803381at2"/>
<accession>A0A5C4N931</accession>
<evidence type="ECO:0000256" key="5">
    <source>
        <dbReference type="ARBA" id="ARBA00023136"/>
    </source>
</evidence>
<evidence type="ECO:0000256" key="2">
    <source>
        <dbReference type="ARBA" id="ARBA00022475"/>
    </source>
</evidence>
<feature type="transmembrane region" description="Helical" evidence="6">
    <location>
        <begin position="123"/>
        <end position="140"/>
    </location>
</feature>
<dbReference type="PANTHER" id="PTHR35007:SF1">
    <property type="entry name" value="PILUS ASSEMBLY PROTEIN"/>
    <property type="match status" value="1"/>
</dbReference>
<evidence type="ECO:0000313" key="8">
    <source>
        <dbReference type="EMBL" id="TNC59409.1"/>
    </source>
</evidence>
<feature type="transmembrane region" description="Helical" evidence="6">
    <location>
        <begin position="297"/>
        <end position="316"/>
    </location>
</feature>
<dbReference type="Pfam" id="PF00482">
    <property type="entry name" value="T2SSF"/>
    <property type="match status" value="1"/>
</dbReference>
<dbReference type="RefSeq" id="WP_139084067.1">
    <property type="nucleotide sequence ID" value="NZ_VDFV01000105.1"/>
</dbReference>